<name>A0A1D7W594_BREAU</name>
<dbReference type="Gene3D" id="3.40.50.620">
    <property type="entry name" value="HUPs"/>
    <property type="match status" value="1"/>
</dbReference>
<gene>
    <name evidence="3" type="ORF">BLSMQ_2511</name>
    <name evidence="4" type="ORF">CXR27_13030</name>
</gene>
<feature type="domain" description="UspA" evidence="2">
    <location>
        <begin position="31"/>
        <end position="153"/>
    </location>
</feature>
<reference evidence="5" key="2">
    <citation type="submission" date="2016-09" db="EMBL/GenBank/DDBJ databases">
        <title>Complete Genome Sequence of Brevibacterium linens SMQ-1335.</title>
        <authorList>
            <person name="de Melo A.G."/>
            <person name="Labrie S.J."/>
            <person name="Dumaresq J."/>
            <person name="Roberts R.J."/>
            <person name="Tremblay D.M."/>
            <person name="Moineau S."/>
        </authorList>
    </citation>
    <scope>NUCLEOTIDE SEQUENCE [LARGE SCALE GENOMIC DNA]</scope>
    <source>
        <strain evidence="5">SMQ-1335</strain>
    </source>
</reference>
<proteinExistence type="inferred from homology"/>
<dbReference type="InterPro" id="IPR006016">
    <property type="entry name" value="UspA"/>
</dbReference>
<evidence type="ECO:0000313" key="6">
    <source>
        <dbReference type="Proteomes" id="UP000282731"/>
    </source>
</evidence>
<comment type="similarity">
    <text evidence="1">Belongs to the universal stress protein A family.</text>
</comment>
<dbReference type="OrthoDB" id="5419113at2"/>
<dbReference type="PANTHER" id="PTHR46268:SF6">
    <property type="entry name" value="UNIVERSAL STRESS PROTEIN UP12"/>
    <property type="match status" value="1"/>
</dbReference>
<evidence type="ECO:0000313" key="5">
    <source>
        <dbReference type="Proteomes" id="UP000094793"/>
    </source>
</evidence>
<dbReference type="eggNOG" id="COG0589">
    <property type="taxonomic scope" value="Bacteria"/>
</dbReference>
<evidence type="ECO:0000313" key="3">
    <source>
        <dbReference type="EMBL" id="AOP54217.1"/>
    </source>
</evidence>
<dbReference type="SUPFAM" id="SSF52402">
    <property type="entry name" value="Adenine nucleotide alpha hydrolases-like"/>
    <property type="match status" value="1"/>
</dbReference>
<evidence type="ECO:0000256" key="1">
    <source>
        <dbReference type="ARBA" id="ARBA00008791"/>
    </source>
</evidence>
<accession>A0A1D7W594</accession>
<dbReference type="InterPro" id="IPR006015">
    <property type="entry name" value="Universal_stress_UspA"/>
</dbReference>
<organism evidence="3 5">
    <name type="scientific">Brevibacterium aurantiacum</name>
    <dbReference type="NCBI Taxonomy" id="273384"/>
    <lineage>
        <taxon>Bacteria</taxon>
        <taxon>Bacillati</taxon>
        <taxon>Actinomycetota</taxon>
        <taxon>Actinomycetes</taxon>
        <taxon>Micrococcales</taxon>
        <taxon>Brevibacteriaceae</taxon>
        <taxon>Brevibacterium</taxon>
    </lineage>
</organism>
<dbReference type="GeneID" id="60906839"/>
<dbReference type="Proteomes" id="UP000094793">
    <property type="component" value="Chromosome"/>
</dbReference>
<dbReference type="PRINTS" id="PR01438">
    <property type="entry name" value="UNVRSLSTRESS"/>
</dbReference>
<reference evidence="4 6" key="4">
    <citation type="submission" date="2019-01" db="EMBL/GenBank/DDBJ databases">
        <title>Comparative genomic analysis of Brevibacterium aurantiacum sheds light on its evolution and its adaptation to smear-ripened cheeses.</title>
        <authorList>
            <person name="Moineau S."/>
        </authorList>
    </citation>
    <scope>NUCLEOTIDE SEQUENCE [LARGE SCALE GENOMIC DNA]</scope>
    <source>
        <strain evidence="4 6">SMQ-1420</strain>
    </source>
</reference>
<evidence type="ECO:0000259" key="2">
    <source>
        <dbReference type="Pfam" id="PF00582"/>
    </source>
</evidence>
<dbReference type="PANTHER" id="PTHR46268">
    <property type="entry name" value="STRESS RESPONSE PROTEIN NHAX"/>
    <property type="match status" value="1"/>
</dbReference>
<protein>
    <submittedName>
        <fullName evidence="4">Universal stress protein</fullName>
    </submittedName>
    <submittedName>
        <fullName evidence="3">UspA</fullName>
    </submittedName>
</protein>
<dbReference type="CDD" id="cd00293">
    <property type="entry name" value="USP-like"/>
    <property type="match status" value="1"/>
</dbReference>
<dbReference type="EMBL" id="CP017150">
    <property type="protein sequence ID" value="AOP54217.1"/>
    <property type="molecule type" value="Genomic_DNA"/>
</dbReference>
<sequence>MTDFYSAPQHRFPVPSLRVAASDGIDDAQNTIILAYRSESSTALLEQAIAAAQRENAAVRVVHFESDTTTAPSAGALSQTKELADRLAEADLEFEIQRADSDVASQIIDLAEEWQAKLIVMPSKRRSPVVKLLLGSSTQRVILEAECPVLIVK</sequence>
<dbReference type="AlphaFoldDB" id="A0A1D7W594"/>
<reference evidence="3" key="1">
    <citation type="submission" date="2016-09" db="EMBL/GenBank/DDBJ databases">
        <title>Complete Genome Sequence of Brevibacterium aurantiacum SMQ-1335.</title>
        <authorList>
            <person name="de Melo A.G."/>
            <person name="Labrie S.J."/>
            <person name="Dumaresq J."/>
            <person name="Roberts R.J."/>
            <person name="Tremblay D.M."/>
            <person name="Moineau S."/>
        </authorList>
    </citation>
    <scope>NUCLEOTIDE SEQUENCE</scope>
    <source>
        <strain evidence="3">SMQ-1335</strain>
    </source>
</reference>
<dbReference type="EMBL" id="CP025334">
    <property type="protein sequence ID" value="AZT97815.1"/>
    <property type="molecule type" value="Genomic_DNA"/>
</dbReference>
<dbReference type="RefSeq" id="WP_069600415.1">
    <property type="nucleotide sequence ID" value="NZ_CP017150.1"/>
</dbReference>
<dbReference type="InterPro" id="IPR014729">
    <property type="entry name" value="Rossmann-like_a/b/a_fold"/>
</dbReference>
<dbReference type="Proteomes" id="UP000282731">
    <property type="component" value="Chromosome"/>
</dbReference>
<dbReference type="KEGG" id="blin:BLSMQ_2511"/>
<evidence type="ECO:0000313" key="4">
    <source>
        <dbReference type="EMBL" id="AZT97815.1"/>
    </source>
</evidence>
<dbReference type="PATRIC" id="fig|1703.10.peg.2592"/>
<dbReference type="Pfam" id="PF00582">
    <property type="entry name" value="Usp"/>
    <property type="match status" value="1"/>
</dbReference>
<reference evidence="4 6" key="3">
    <citation type="submission" date="2017-12" db="EMBL/GenBank/DDBJ databases">
        <authorList>
            <person name="Levesque S."/>
        </authorList>
    </citation>
    <scope>NUCLEOTIDE SEQUENCE [LARGE SCALE GENOMIC DNA]</scope>
    <source>
        <strain evidence="4 6">SMQ-1420</strain>
    </source>
</reference>